<dbReference type="InterPro" id="IPR020806">
    <property type="entry name" value="PKS_PP-bd"/>
</dbReference>
<dbReference type="PROSITE" id="PS00012">
    <property type="entry name" value="PHOSPHOPANTETHEINE"/>
    <property type="match status" value="1"/>
</dbReference>
<comment type="caution">
    <text evidence="4">The sequence shown here is derived from an EMBL/GenBank/DDBJ whole genome shotgun (WGS) entry which is preliminary data.</text>
</comment>
<dbReference type="SMART" id="SM01294">
    <property type="entry name" value="PKS_PP_betabranch"/>
    <property type="match status" value="1"/>
</dbReference>
<gene>
    <name evidence="4" type="ORF">ETD83_22245</name>
</gene>
<dbReference type="AlphaFoldDB" id="A0A5C4J8B3"/>
<dbReference type="InterPro" id="IPR006162">
    <property type="entry name" value="Ppantetheine_attach_site"/>
</dbReference>
<dbReference type="Pfam" id="PF00550">
    <property type="entry name" value="PP-binding"/>
    <property type="match status" value="1"/>
</dbReference>
<organism evidence="4 5">
    <name type="scientific">Actinomadura soli</name>
    <dbReference type="NCBI Taxonomy" id="2508997"/>
    <lineage>
        <taxon>Bacteria</taxon>
        <taxon>Bacillati</taxon>
        <taxon>Actinomycetota</taxon>
        <taxon>Actinomycetes</taxon>
        <taxon>Streptosporangiales</taxon>
        <taxon>Thermomonosporaceae</taxon>
        <taxon>Actinomadura</taxon>
    </lineage>
</organism>
<keyword evidence="5" id="KW-1185">Reference proteome</keyword>
<keyword evidence="2" id="KW-0597">Phosphoprotein</keyword>
<evidence type="ECO:0000313" key="4">
    <source>
        <dbReference type="EMBL" id="TMQ95629.1"/>
    </source>
</evidence>
<evidence type="ECO:0000256" key="2">
    <source>
        <dbReference type="ARBA" id="ARBA00022553"/>
    </source>
</evidence>
<dbReference type="SMART" id="SM00823">
    <property type="entry name" value="PKS_PP"/>
    <property type="match status" value="1"/>
</dbReference>
<name>A0A5C4J8B3_9ACTN</name>
<sequence length="92" mass="9902">MNDANTDDDLRAELRDWLCAYLAEELRLPAGSIDPAEPMSAYGLDSVRAIALLTEVEDRVGFEIDPNALWEFPTVASFADMLAGSAPAAQSG</sequence>
<accession>A0A5C4J8B3</accession>
<dbReference type="PROSITE" id="PS50075">
    <property type="entry name" value="CARRIER"/>
    <property type="match status" value="1"/>
</dbReference>
<evidence type="ECO:0000313" key="5">
    <source>
        <dbReference type="Proteomes" id="UP000309174"/>
    </source>
</evidence>
<reference evidence="4 5" key="1">
    <citation type="submission" date="2019-05" db="EMBL/GenBank/DDBJ databases">
        <title>Draft genome sequence of Actinomadura sp. 14C53.</title>
        <authorList>
            <person name="Saricaoglu S."/>
            <person name="Isik K."/>
        </authorList>
    </citation>
    <scope>NUCLEOTIDE SEQUENCE [LARGE SCALE GENOMIC DNA]</scope>
    <source>
        <strain evidence="4 5">14C53</strain>
    </source>
</reference>
<feature type="domain" description="Carrier" evidence="3">
    <location>
        <begin position="9"/>
        <end position="86"/>
    </location>
</feature>
<dbReference type="Proteomes" id="UP000309174">
    <property type="component" value="Unassembled WGS sequence"/>
</dbReference>
<dbReference type="EMBL" id="VCKW01000116">
    <property type="protein sequence ID" value="TMQ95629.1"/>
    <property type="molecule type" value="Genomic_DNA"/>
</dbReference>
<dbReference type="Gene3D" id="1.10.1200.10">
    <property type="entry name" value="ACP-like"/>
    <property type="match status" value="1"/>
</dbReference>
<dbReference type="GO" id="GO:0031177">
    <property type="term" value="F:phosphopantetheine binding"/>
    <property type="evidence" value="ECO:0007669"/>
    <property type="project" value="InterPro"/>
</dbReference>
<proteinExistence type="predicted"/>
<evidence type="ECO:0000256" key="1">
    <source>
        <dbReference type="ARBA" id="ARBA00022450"/>
    </source>
</evidence>
<dbReference type="RefSeq" id="WP_138647076.1">
    <property type="nucleotide sequence ID" value="NZ_VCKW01000116.1"/>
</dbReference>
<protein>
    <submittedName>
        <fullName evidence="4">Acyl carrier protein</fullName>
    </submittedName>
</protein>
<dbReference type="SUPFAM" id="SSF47336">
    <property type="entry name" value="ACP-like"/>
    <property type="match status" value="1"/>
</dbReference>
<keyword evidence="1" id="KW-0596">Phosphopantetheine</keyword>
<evidence type="ECO:0000259" key="3">
    <source>
        <dbReference type="PROSITE" id="PS50075"/>
    </source>
</evidence>
<dbReference type="InterPro" id="IPR009081">
    <property type="entry name" value="PP-bd_ACP"/>
</dbReference>
<dbReference type="InterPro" id="IPR036736">
    <property type="entry name" value="ACP-like_sf"/>
</dbReference>
<dbReference type="OrthoDB" id="9023404at2"/>